<dbReference type="EMBL" id="CAUOFW020000948">
    <property type="protein sequence ID" value="CAK9139282.1"/>
    <property type="molecule type" value="Genomic_DNA"/>
</dbReference>
<protein>
    <submittedName>
        <fullName evidence="2">Uncharacterized protein</fullName>
    </submittedName>
</protein>
<evidence type="ECO:0000256" key="1">
    <source>
        <dbReference type="SAM" id="MobiDB-lite"/>
    </source>
</evidence>
<name>A0ABC8R3J1_9AQUA</name>
<feature type="compositionally biased region" description="Polar residues" evidence="1">
    <location>
        <begin position="78"/>
        <end position="90"/>
    </location>
</feature>
<gene>
    <name evidence="2" type="ORF">ILEXP_LOCUS6669</name>
</gene>
<comment type="caution">
    <text evidence="2">The sequence shown here is derived from an EMBL/GenBank/DDBJ whole genome shotgun (WGS) entry which is preliminary data.</text>
</comment>
<dbReference type="AlphaFoldDB" id="A0ABC8R3J1"/>
<keyword evidence="3" id="KW-1185">Reference proteome</keyword>
<feature type="compositionally biased region" description="Low complexity" evidence="1">
    <location>
        <begin position="49"/>
        <end position="60"/>
    </location>
</feature>
<evidence type="ECO:0000313" key="2">
    <source>
        <dbReference type="EMBL" id="CAK9139282.1"/>
    </source>
</evidence>
<feature type="compositionally biased region" description="Polar residues" evidence="1">
    <location>
        <begin position="30"/>
        <end position="39"/>
    </location>
</feature>
<feature type="region of interest" description="Disordered" evidence="1">
    <location>
        <begin position="28"/>
        <end position="107"/>
    </location>
</feature>
<sequence length="107" mass="11262">MMQNLERAYKLSFRAPCQNFAVRSRICHGQNVTLPNSSGAPGPSEALHPQQQSPQVVAQPHTSGASRPAISPHDQEQSPHGVSPSISAGTSGPAVTPHLGQQSPQSH</sequence>
<reference evidence="2 3" key="1">
    <citation type="submission" date="2024-02" db="EMBL/GenBank/DDBJ databases">
        <authorList>
            <person name="Vignale AGUSTIN F."/>
            <person name="Sosa J E."/>
            <person name="Modenutti C."/>
        </authorList>
    </citation>
    <scope>NUCLEOTIDE SEQUENCE [LARGE SCALE GENOMIC DNA]</scope>
</reference>
<proteinExistence type="predicted"/>
<accession>A0ABC8R3J1</accession>
<dbReference type="Proteomes" id="UP001642360">
    <property type="component" value="Unassembled WGS sequence"/>
</dbReference>
<organism evidence="2 3">
    <name type="scientific">Ilex paraguariensis</name>
    <name type="common">yerba mate</name>
    <dbReference type="NCBI Taxonomy" id="185542"/>
    <lineage>
        <taxon>Eukaryota</taxon>
        <taxon>Viridiplantae</taxon>
        <taxon>Streptophyta</taxon>
        <taxon>Embryophyta</taxon>
        <taxon>Tracheophyta</taxon>
        <taxon>Spermatophyta</taxon>
        <taxon>Magnoliopsida</taxon>
        <taxon>eudicotyledons</taxon>
        <taxon>Gunneridae</taxon>
        <taxon>Pentapetalae</taxon>
        <taxon>asterids</taxon>
        <taxon>campanulids</taxon>
        <taxon>Aquifoliales</taxon>
        <taxon>Aquifoliaceae</taxon>
        <taxon>Ilex</taxon>
    </lineage>
</organism>
<evidence type="ECO:0000313" key="3">
    <source>
        <dbReference type="Proteomes" id="UP001642360"/>
    </source>
</evidence>